<dbReference type="InterPro" id="IPR020846">
    <property type="entry name" value="MFS_dom"/>
</dbReference>
<protein>
    <submittedName>
        <fullName evidence="12">Snare-dependent exocytosis protein</fullName>
    </submittedName>
</protein>
<evidence type="ECO:0000256" key="2">
    <source>
        <dbReference type="ARBA" id="ARBA00008070"/>
    </source>
</evidence>
<sequence length="1675" mass="181451">MSGVIQPSVAAGDEATAAVPQPRELTAAEIKHNKTSGGNVAFHNFNNDFAHVADANERRRLALAEIDKAPFGWYHVRAIAVAGIGFFTDSYDIFTIGLVTSMLGIVYYGGTLPADKDTAIKVATSAGTVIGQVGFGVLADILGRKKMYGVELIVIIVATLAQALSAASPAVSITGLIVFWRIIMGIGIGGDYPLSAIITSEFSTTKWRGLMMNTVFSFQGLGQLAGGLMLLIVVAGFKGDLETAAKAASCSTTEPCLMAIDKMWRIIIGFGAVPGCIALYFRLTIPETPRYTFDVEQDLQKAESDVDYYKQGKWGEAQVDEASRIAAREQAKVELEVPKASWADFFRHYSAWRNAKVLIGTAGSWFFLDVAYYGLGLNQSIVLNAIGWSGGKDVYHIFYNTAVGNLILVCAGALPGYWVSAGIIDTVGRKPIQLFGFFALTLLFCVIGFDFWNLSGTALMALFAIAQFFFNCGPNSTTFIVPGEVFPTRYRSTSHGISAASGKVGAIIAQVVFGPLRTIGADATKAKVDPKWSTPWLNHIMQIFALFMLCGFATTWLIPETKRLPAPFPSTDTTRRRELRRALSTDPFERAEESRVPMERRTNRDIGTSEITAPGPDALHNLACTDHQPGPLARARVLGAGTPLPACNLAELLPQRLKSTGPPLKSAVRGFLEVFPPTSRRLPSRSNLHRSLTMAAFLRGKQTGMQNDLSASILPELFAPDWQSSYGINSQISCLAFDPIQSLLAIGTNESKFGPGKILICGQNRVHKVIEPPRRTSFRSLHFTANRIVSLDAKNELGIWDLDTAQRVAGVVCPGHVACVLTDPMLDWVFLGMATGEVLAYDLDREALTRSFRLPNFWKEKDPKARVVGLVSIALHPRDIGKLMIAYTTGVVIYSFKQNKATQFLEYVLQPGAPGGGGEPPDTVRRPRLSHALWHPTGTFVMTAHDDGSIVFWDPKDGRVVMARTISDMKVDQPSPNAGHTGFTEPYVRFAWCCKENPDDTGLLIAGGHSPDSPQKGLTFIEFGPTPVYATSSWQVLQDHLQGKRQITLPTPPGAQVSDFLLIPRASPYFAGAQDPIAVLTLLTSGELLTMSFPSGFPISPTNQLHPSVSFVHPYVNKFAVQVVDRGRWLGMVETRNQGEPLLKGGAQAAKPKRRYEGRTIFQIAHGDSTVRLWDAGHDDEIENPTMLQVDVARSLGRYEDVDITALHMAPNTGEFAVGTRTGEVVIYRWAGNRFHGKDQHEDLPPNPGALTDISSRAEPPLKEGLQPWQLYEMMQGPISALCVSDVGFVAVGSEGGFFSIIDLRGPSVIYQMSMTEFAKQEKRASFLKGHNASAGKEWPVAAEFSVMTLEGDNYSSICCFVGTNTGRVATFKILPSGNSYSVKLAGAQQFDGKVVALCPIVADTGKPAQATGPVVAGLRNGQQVNGVLVAVTQTEIRIFKPAGAKGASKSFDDMLCDAASVTEFELHGFAIVGVFGDRTTRAFSIPGLKEIGKAQLPMLDPTRSTSAVVTSTGDIFGWTGPSEIAVLSVWGTGKDFPPVSADVLINPELVTPPRPTISNMQWLSGTQYISPTDLDLLIAPDRPPSRRMIQAAAAEARAARTGGQAGSSAAGGSQEGWGDYLTRQLNERTEKLNLMSDNMDNLQNQSAGWADDVGKFINKQKRNVVLGGLKSKFF</sequence>
<evidence type="ECO:0000256" key="5">
    <source>
        <dbReference type="ARBA" id="ARBA00022692"/>
    </source>
</evidence>
<dbReference type="EMBL" id="WIGO01000332">
    <property type="protein sequence ID" value="KAF6816705.1"/>
    <property type="molecule type" value="Genomic_DNA"/>
</dbReference>
<dbReference type="Pfam" id="PF08596">
    <property type="entry name" value="Lgl_C"/>
    <property type="match status" value="1"/>
</dbReference>
<dbReference type="GO" id="GO:0005315">
    <property type="term" value="F:phosphate transmembrane transporter activity"/>
    <property type="evidence" value="ECO:0007669"/>
    <property type="project" value="InterPro"/>
</dbReference>
<dbReference type="Pfam" id="PF00083">
    <property type="entry name" value="Sugar_tr"/>
    <property type="match status" value="1"/>
</dbReference>
<evidence type="ECO:0000259" key="11">
    <source>
        <dbReference type="PROSITE" id="PS50850"/>
    </source>
</evidence>
<name>A0A8H6JQ11_9PEZI</name>
<dbReference type="CDD" id="cd15873">
    <property type="entry name" value="R-SNARE_STXBP5_6"/>
    <property type="match status" value="1"/>
</dbReference>
<proteinExistence type="inferred from homology"/>
<accession>A0A8H6JQ11</accession>
<gene>
    <name evidence="12" type="ORF">CPLU01_13791</name>
</gene>
<dbReference type="GO" id="GO:0006817">
    <property type="term" value="P:phosphate ion transport"/>
    <property type="evidence" value="ECO:0007669"/>
    <property type="project" value="UniProtKB-KW"/>
</dbReference>
<feature type="transmembrane region" description="Helical" evidence="10">
    <location>
        <begin position="149"/>
        <end position="167"/>
    </location>
</feature>
<reference evidence="12" key="1">
    <citation type="journal article" date="2020" name="Phytopathology">
        <title>Genome Sequence Resources of Colletotrichum truncatum, C. plurivorum, C. musicola, and C. sojae: Four Species Pathogenic to Soybean (Glycine max).</title>
        <authorList>
            <person name="Rogerio F."/>
            <person name="Boufleur T.R."/>
            <person name="Ciampi-Guillardi M."/>
            <person name="Sukno S.A."/>
            <person name="Thon M.R."/>
            <person name="Massola Junior N.S."/>
            <person name="Baroncelli R."/>
        </authorList>
    </citation>
    <scope>NUCLEOTIDE SEQUENCE</scope>
    <source>
        <strain evidence="12">LFN00145</strain>
    </source>
</reference>
<evidence type="ECO:0000313" key="12">
    <source>
        <dbReference type="EMBL" id="KAF6816705.1"/>
    </source>
</evidence>
<dbReference type="InterPro" id="IPR005829">
    <property type="entry name" value="Sugar_transporter_CS"/>
</dbReference>
<dbReference type="InterPro" id="IPR015943">
    <property type="entry name" value="WD40/YVTN_repeat-like_dom_sf"/>
</dbReference>
<dbReference type="InterPro" id="IPR036322">
    <property type="entry name" value="WD40_repeat_dom_sf"/>
</dbReference>
<dbReference type="SUPFAM" id="SSF50978">
    <property type="entry name" value="WD40 repeat-like"/>
    <property type="match status" value="2"/>
</dbReference>
<keyword evidence="4" id="KW-0592">Phosphate transport</keyword>
<evidence type="ECO:0000256" key="4">
    <source>
        <dbReference type="ARBA" id="ARBA00022592"/>
    </source>
</evidence>
<feature type="transmembrane region" description="Helical" evidence="10">
    <location>
        <begin position="432"/>
        <end position="452"/>
    </location>
</feature>
<evidence type="ECO:0000256" key="8">
    <source>
        <dbReference type="PROSITE-ProRule" id="PRU00221"/>
    </source>
</evidence>
<dbReference type="InterPro" id="IPR005828">
    <property type="entry name" value="MFS_sugar_transport-like"/>
</dbReference>
<dbReference type="GO" id="GO:0005886">
    <property type="term" value="C:plasma membrane"/>
    <property type="evidence" value="ECO:0007669"/>
    <property type="project" value="TreeGrafter"/>
</dbReference>
<feature type="region of interest" description="Disordered" evidence="9">
    <location>
        <begin position="564"/>
        <end position="599"/>
    </location>
</feature>
<dbReference type="GO" id="GO:0019905">
    <property type="term" value="F:syntaxin binding"/>
    <property type="evidence" value="ECO:0007669"/>
    <property type="project" value="TreeGrafter"/>
</dbReference>
<keyword evidence="8" id="KW-0853">WD repeat</keyword>
<dbReference type="PANTHER" id="PTHR10241:SF25">
    <property type="entry name" value="TOMOSYN, ISOFORM C"/>
    <property type="match status" value="1"/>
</dbReference>
<dbReference type="SMART" id="SM00320">
    <property type="entry name" value="WD40"/>
    <property type="match status" value="3"/>
</dbReference>
<dbReference type="PROSITE" id="PS50082">
    <property type="entry name" value="WD_REPEATS_2"/>
    <property type="match status" value="1"/>
</dbReference>
<keyword evidence="13" id="KW-1185">Reference proteome</keyword>
<comment type="similarity">
    <text evidence="2">Belongs to the WD repeat L(2)GL family.</text>
</comment>
<feature type="transmembrane region" description="Helical" evidence="10">
    <location>
        <begin position="357"/>
        <end position="377"/>
    </location>
</feature>
<dbReference type="InterPro" id="IPR013905">
    <property type="entry name" value="Lgl_C_dom"/>
</dbReference>
<feature type="transmembrane region" description="Helical" evidence="10">
    <location>
        <begin position="536"/>
        <end position="558"/>
    </location>
</feature>
<keyword evidence="5 10" id="KW-0812">Transmembrane</keyword>
<dbReference type="InterPro" id="IPR001680">
    <property type="entry name" value="WD40_rpt"/>
</dbReference>
<dbReference type="PANTHER" id="PTHR10241">
    <property type="entry name" value="LETHAL 2 GIANT LARVAE PROTEIN"/>
    <property type="match status" value="1"/>
</dbReference>
<feature type="transmembrane region" description="Helical" evidence="10">
    <location>
        <begin position="397"/>
        <end position="420"/>
    </location>
</feature>
<dbReference type="NCBIfam" id="TIGR00887">
    <property type="entry name" value="2A0109"/>
    <property type="match status" value="1"/>
</dbReference>
<dbReference type="SUPFAM" id="SSF103473">
    <property type="entry name" value="MFS general substrate transporter"/>
    <property type="match status" value="1"/>
</dbReference>
<feature type="region of interest" description="Disordered" evidence="9">
    <location>
        <begin position="1597"/>
        <end position="1618"/>
    </location>
</feature>
<feature type="transmembrane region" description="Helical" evidence="10">
    <location>
        <begin position="93"/>
        <end position="110"/>
    </location>
</feature>
<dbReference type="GO" id="GO:0045159">
    <property type="term" value="F:myosin II binding"/>
    <property type="evidence" value="ECO:0007669"/>
    <property type="project" value="TreeGrafter"/>
</dbReference>
<dbReference type="GO" id="GO:0006893">
    <property type="term" value="P:Golgi to plasma membrane transport"/>
    <property type="evidence" value="ECO:0007669"/>
    <property type="project" value="TreeGrafter"/>
</dbReference>
<organism evidence="12 13">
    <name type="scientific">Colletotrichum plurivorum</name>
    <dbReference type="NCBI Taxonomy" id="2175906"/>
    <lineage>
        <taxon>Eukaryota</taxon>
        <taxon>Fungi</taxon>
        <taxon>Dikarya</taxon>
        <taxon>Ascomycota</taxon>
        <taxon>Pezizomycotina</taxon>
        <taxon>Sordariomycetes</taxon>
        <taxon>Hypocreomycetidae</taxon>
        <taxon>Glomerellales</taxon>
        <taxon>Glomerellaceae</taxon>
        <taxon>Colletotrichum</taxon>
        <taxon>Colletotrichum orchidearum species complex</taxon>
    </lineage>
</organism>
<feature type="compositionally biased region" description="Low complexity" evidence="9">
    <location>
        <begin position="1597"/>
        <end position="1613"/>
    </location>
</feature>
<evidence type="ECO:0000256" key="6">
    <source>
        <dbReference type="ARBA" id="ARBA00022989"/>
    </source>
</evidence>
<evidence type="ECO:0000256" key="1">
    <source>
        <dbReference type="ARBA" id="ARBA00004141"/>
    </source>
</evidence>
<keyword evidence="6 10" id="KW-1133">Transmembrane helix</keyword>
<dbReference type="CDD" id="cd17364">
    <property type="entry name" value="MFS_PhT"/>
    <property type="match status" value="1"/>
</dbReference>
<dbReference type="GO" id="GO:0006887">
    <property type="term" value="P:exocytosis"/>
    <property type="evidence" value="ECO:0007669"/>
    <property type="project" value="UniProtKB-KW"/>
</dbReference>
<feature type="domain" description="Major facilitator superfamily (MFS) profile" evidence="11">
    <location>
        <begin position="78"/>
        <end position="563"/>
    </location>
</feature>
<keyword evidence="7 10" id="KW-0472">Membrane</keyword>
<keyword evidence="3" id="KW-0268">Exocytosis</keyword>
<comment type="caution">
    <text evidence="12">The sequence shown here is derived from an EMBL/GenBank/DDBJ whole genome shotgun (WGS) entry which is preliminary data.</text>
</comment>
<comment type="subcellular location">
    <subcellularLocation>
        <location evidence="1">Membrane</location>
        <topology evidence="1">Multi-pass membrane protein</topology>
    </subcellularLocation>
</comment>
<evidence type="ECO:0000256" key="10">
    <source>
        <dbReference type="SAM" id="Phobius"/>
    </source>
</evidence>
<dbReference type="Gene3D" id="2.130.10.10">
    <property type="entry name" value="YVTN repeat-like/Quinoprotein amine dehydrogenase"/>
    <property type="match status" value="2"/>
</dbReference>
<dbReference type="InterPro" id="IPR036259">
    <property type="entry name" value="MFS_trans_sf"/>
</dbReference>
<dbReference type="GO" id="GO:0005737">
    <property type="term" value="C:cytoplasm"/>
    <property type="evidence" value="ECO:0007669"/>
    <property type="project" value="TreeGrafter"/>
</dbReference>
<dbReference type="Gene3D" id="1.20.1250.20">
    <property type="entry name" value="MFS general substrate transporter like domains"/>
    <property type="match status" value="2"/>
</dbReference>
<feature type="transmembrane region" description="Helical" evidence="10">
    <location>
        <begin position="458"/>
        <end position="481"/>
    </location>
</feature>
<feature type="transmembrane region" description="Helical" evidence="10">
    <location>
        <begin position="173"/>
        <end position="194"/>
    </location>
</feature>
<dbReference type="PROSITE" id="PS00217">
    <property type="entry name" value="SUGAR_TRANSPORT_2"/>
    <property type="match status" value="1"/>
</dbReference>
<keyword evidence="4" id="KW-0813">Transport</keyword>
<evidence type="ECO:0000313" key="13">
    <source>
        <dbReference type="Proteomes" id="UP000654918"/>
    </source>
</evidence>
<dbReference type="GO" id="GO:0005096">
    <property type="term" value="F:GTPase activator activity"/>
    <property type="evidence" value="ECO:0007669"/>
    <property type="project" value="TreeGrafter"/>
</dbReference>
<feature type="repeat" description="WD" evidence="8">
    <location>
        <begin position="934"/>
        <end position="963"/>
    </location>
</feature>
<evidence type="ECO:0000256" key="7">
    <source>
        <dbReference type="ARBA" id="ARBA00023136"/>
    </source>
</evidence>
<evidence type="ECO:0000256" key="3">
    <source>
        <dbReference type="ARBA" id="ARBA00022483"/>
    </source>
</evidence>
<dbReference type="InterPro" id="IPR004738">
    <property type="entry name" value="Phos_permease"/>
</dbReference>
<feature type="transmembrane region" description="Helical" evidence="10">
    <location>
        <begin position="263"/>
        <end position="281"/>
    </location>
</feature>
<feature type="transmembrane region" description="Helical" evidence="10">
    <location>
        <begin position="215"/>
        <end position="237"/>
    </location>
</feature>
<evidence type="ECO:0000256" key="9">
    <source>
        <dbReference type="SAM" id="MobiDB-lite"/>
    </source>
</evidence>
<dbReference type="Proteomes" id="UP000654918">
    <property type="component" value="Unassembled WGS sequence"/>
</dbReference>
<feature type="compositionally biased region" description="Basic and acidic residues" evidence="9">
    <location>
        <begin position="573"/>
        <end position="599"/>
    </location>
</feature>
<dbReference type="PROSITE" id="PS50850">
    <property type="entry name" value="MFS"/>
    <property type="match status" value="1"/>
</dbReference>